<evidence type="ECO:0000313" key="1">
    <source>
        <dbReference type="EMBL" id="MEW9807377.1"/>
    </source>
</evidence>
<proteinExistence type="predicted"/>
<dbReference type="Proteomes" id="UP001556196">
    <property type="component" value="Unassembled WGS sequence"/>
</dbReference>
<dbReference type="Gene3D" id="3.30.70.1520">
    <property type="entry name" value="Heterotetrameric sarcosine oxidase"/>
    <property type="match status" value="1"/>
</dbReference>
<gene>
    <name evidence="1" type="ORF">ABUE31_15390</name>
</gene>
<dbReference type="InterPro" id="IPR007375">
    <property type="entry name" value="SoxG"/>
</dbReference>
<protein>
    <submittedName>
        <fullName evidence="1">Sarcosine oxidase subunit gamma</fullName>
    </submittedName>
</protein>
<name>A0ABV3R219_9HYPH</name>
<dbReference type="RefSeq" id="WP_367724539.1">
    <property type="nucleotide sequence ID" value="NZ_JBFOCI010000004.1"/>
</dbReference>
<sequence length="208" mass="22022">MADLSWSETTPLSRIYEAGRHGVKEGPAGVALAELTSFDLVQVMARRGRWQAAVEACRGLNGKDAPARPQALPAGEARLIWSGADQFLVLSRRGAGFEKAASAFAGVASLSEQSDARSLLEISGPRARDLLAKVCSVDLHPAAFPVGAAAATSIDHTAVNLWREDDADGGPVFHLLVFATFAESLWHTLLDSGAEYGVSIDAARAWQP</sequence>
<organism evidence="1 2">
    <name type="scientific">Mesorhizobium marinum</name>
    <dbReference type="NCBI Taxonomy" id="3228790"/>
    <lineage>
        <taxon>Bacteria</taxon>
        <taxon>Pseudomonadati</taxon>
        <taxon>Pseudomonadota</taxon>
        <taxon>Alphaproteobacteria</taxon>
        <taxon>Hyphomicrobiales</taxon>
        <taxon>Phyllobacteriaceae</taxon>
        <taxon>Mesorhizobium</taxon>
    </lineage>
</organism>
<dbReference type="Gene3D" id="3.30.1360.120">
    <property type="entry name" value="Probable tRNA modification gtpase trme, domain 1"/>
    <property type="match status" value="1"/>
</dbReference>
<evidence type="ECO:0000313" key="2">
    <source>
        <dbReference type="Proteomes" id="UP001556196"/>
    </source>
</evidence>
<accession>A0ABV3R219</accession>
<comment type="caution">
    <text evidence="1">The sequence shown here is derived from an EMBL/GenBank/DDBJ whole genome shotgun (WGS) entry which is preliminary data.</text>
</comment>
<keyword evidence="2" id="KW-1185">Reference proteome</keyword>
<dbReference type="EMBL" id="JBFOCI010000004">
    <property type="protein sequence ID" value="MEW9807377.1"/>
    <property type="molecule type" value="Genomic_DNA"/>
</dbReference>
<reference evidence="1 2" key="1">
    <citation type="submission" date="2024-06" db="EMBL/GenBank/DDBJ databases">
        <authorList>
            <person name="Tuo L."/>
        </authorList>
    </citation>
    <scope>NUCLEOTIDE SEQUENCE [LARGE SCALE GENOMIC DNA]</scope>
    <source>
        <strain evidence="1 2">ZMM04-5</strain>
    </source>
</reference>
<dbReference type="Pfam" id="PF04268">
    <property type="entry name" value="SoxG"/>
    <property type="match status" value="1"/>
</dbReference>
<dbReference type="SUPFAM" id="SSF103025">
    <property type="entry name" value="Folate-binding domain"/>
    <property type="match status" value="1"/>
</dbReference>
<dbReference type="InterPro" id="IPR027266">
    <property type="entry name" value="TrmE/GcvT-like"/>
</dbReference>